<protein>
    <submittedName>
        <fullName evidence="4">S-layer protein</fullName>
    </submittedName>
</protein>
<evidence type="ECO:0000256" key="2">
    <source>
        <dbReference type="SAM" id="SignalP"/>
    </source>
</evidence>
<evidence type="ECO:0000256" key="1">
    <source>
        <dbReference type="ARBA" id="ARBA00022729"/>
    </source>
</evidence>
<feature type="domain" description="SLH" evidence="3">
    <location>
        <begin position="162"/>
        <end position="223"/>
    </location>
</feature>
<evidence type="ECO:0000313" key="5">
    <source>
        <dbReference type="Proteomes" id="UP000195030"/>
    </source>
</evidence>
<feature type="chain" id="PRO_5011247466" evidence="2">
    <location>
        <begin position="30"/>
        <end position="223"/>
    </location>
</feature>
<name>A0A243GJ42_BACTF</name>
<evidence type="ECO:0000313" key="4">
    <source>
        <dbReference type="EMBL" id="OUA07779.1"/>
    </source>
</evidence>
<dbReference type="AlphaFoldDB" id="A0A243GJ42"/>
<keyword evidence="1 2" id="KW-0732">Signal</keyword>
<dbReference type="Proteomes" id="UP000195030">
    <property type="component" value="Unassembled WGS sequence"/>
</dbReference>
<dbReference type="RefSeq" id="WP_060629904.1">
    <property type="nucleotide sequence ID" value="NZ_NFEL01000045.1"/>
</dbReference>
<accession>A0A243GJ42</accession>
<proteinExistence type="predicted"/>
<comment type="caution">
    <text evidence="4">The sequence shown here is derived from an EMBL/GenBank/DDBJ whole genome shotgun (WGS) entry which is preliminary data.</text>
</comment>
<feature type="domain" description="SLH" evidence="3">
    <location>
        <begin position="41"/>
        <end position="104"/>
    </location>
</feature>
<dbReference type="InterPro" id="IPR001119">
    <property type="entry name" value="SLH_dom"/>
</dbReference>
<gene>
    <name evidence="4" type="ORF">BK772_15150</name>
</gene>
<reference evidence="4 5" key="1">
    <citation type="submission" date="2016-10" db="EMBL/GenBank/DDBJ databases">
        <title>Comparative genomics of Bacillus thuringiensis reveals a path to pathogens against multiple invertebrate hosts.</title>
        <authorList>
            <person name="Zheng J."/>
            <person name="Gao Q."/>
            <person name="Liu H."/>
            <person name="Peng D."/>
            <person name="Ruan L."/>
            <person name="Sun M."/>
        </authorList>
    </citation>
    <scope>NUCLEOTIDE SEQUENCE [LARGE SCALE GENOMIC DNA]</scope>
    <source>
        <strain evidence="4">CTC</strain>
    </source>
</reference>
<dbReference type="PANTHER" id="PTHR43308:SF1">
    <property type="entry name" value="OUTER MEMBRANE PROTEIN ALPHA"/>
    <property type="match status" value="1"/>
</dbReference>
<dbReference type="PROSITE" id="PS51272">
    <property type="entry name" value="SLH"/>
    <property type="match status" value="3"/>
</dbReference>
<evidence type="ECO:0000259" key="3">
    <source>
        <dbReference type="PROSITE" id="PS51272"/>
    </source>
</evidence>
<dbReference type="Pfam" id="PF00395">
    <property type="entry name" value="SLH"/>
    <property type="match status" value="3"/>
</dbReference>
<sequence length="223" mass="24883">MREMKKLVKIATSLTLMGGIFVSANGVSANTDVTQKSSPNIMIEFDDVTTDHWAYDEITNLVYHRIMYGYGNGKFGTEDNITREQAAAVLHRALGLKRSVFDGNPYGDISGKSTMFPYEILHLTNIGIFKGDENGNFRPKDTLTRAELAQILTKAYELKAKSPHTFTDIRENYWARDAISALQSNKVAVGTGDGEFQPEMLVTRGQFAKFLQRSIDNSPGKME</sequence>
<dbReference type="InterPro" id="IPR051465">
    <property type="entry name" value="Cell_Envelope_Struct_Comp"/>
</dbReference>
<feature type="domain" description="SLH" evidence="3">
    <location>
        <begin position="105"/>
        <end position="161"/>
    </location>
</feature>
<dbReference type="EMBL" id="NFEL01000045">
    <property type="protein sequence ID" value="OUA07779.1"/>
    <property type="molecule type" value="Genomic_DNA"/>
</dbReference>
<dbReference type="PANTHER" id="PTHR43308">
    <property type="entry name" value="OUTER MEMBRANE PROTEIN ALPHA-RELATED"/>
    <property type="match status" value="1"/>
</dbReference>
<feature type="signal peptide" evidence="2">
    <location>
        <begin position="1"/>
        <end position="29"/>
    </location>
</feature>
<organism evidence="4 5">
    <name type="scientific">Bacillus thuringiensis subsp. finitimus</name>
    <dbReference type="NCBI Taxonomy" id="29337"/>
    <lineage>
        <taxon>Bacteria</taxon>
        <taxon>Bacillati</taxon>
        <taxon>Bacillota</taxon>
        <taxon>Bacilli</taxon>
        <taxon>Bacillales</taxon>
        <taxon>Bacillaceae</taxon>
        <taxon>Bacillus</taxon>
        <taxon>Bacillus cereus group</taxon>
    </lineage>
</organism>